<reference evidence="2" key="2">
    <citation type="submission" date="2023-06" db="EMBL/GenBank/DDBJ databases">
        <authorList>
            <consortium name="Lawrence Berkeley National Laboratory"/>
            <person name="Haridas S."/>
            <person name="Hensen N."/>
            <person name="Bonometti L."/>
            <person name="Westerberg I."/>
            <person name="Brannstrom I.O."/>
            <person name="Guillou S."/>
            <person name="Cros-Aarteil S."/>
            <person name="Calhoun S."/>
            <person name="Kuo A."/>
            <person name="Mondo S."/>
            <person name="Pangilinan J."/>
            <person name="Riley R."/>
            <person name="Labutti K."/>
            <person name="Andreopoulos B."/>
            <person name="Lipzen A."/>
            <person name="Chen C."/>
            <person name="Yanf M."/>
            <person name="Daum C."/>
            <person name="Ng V."/>
            <person name="Clum A."/>
            <person name="Steindorff A."/>
            <person name="Ohm R."/>
            <person name="Martin F."/>
            <person name="Silar P."/>
            <person name="Natvig D."/>
            <person name="Lalanne C."/>
            <person name="Gautier V."/>
            <person name="Ament-Velasquez S.L."/>
            <person name="Kruys A."/>
            <person name="Hutchinson M.I."/>
            <person name="Powell A.J."/>
            <person name="Barry K."/>
            <person name="Miller A.N."/>
            <person name="Grigoriev I.V."/>
            <person name="Debuchy R."/>
            <person name="Gladieux P."/>
            <person name="Thoren M.H."/>
            <person name="Johannesson H."/>
        </authorList>
    </citation>
    <scope>NUCLEOTIDE SEQUENCE</scope>
    <source>
        <strain evidence="2">CBS 560.94</strain>
    </source>
</reference>
<keyword evidence="3" id="KW-1185">Reference proteome</keyword>
<feature type="compositionally biased region" description="Low complexity" evidence="1">
    <location>
        <begin position="30"/>
        <end position="46"/>
    </location>
</feature>
<dbReference type="GeneID" id="87865391"/>
<evidence type="ECO:0000313" key="3">
    <source>
        <dbReference type="Proteomes" id="UP001278500"/>
    </source>
</evidence>
<sequence>MEVKGVTLFSLPCRWHQLSLGPHPGTQSVPIPKTTTPDTTGQPGDPAKAARYLVWSGLRFTRRAGQRLRTQRMASVDFSGPGGSLSNPPVLPHVSRNETELVWARQVAGAVAVVRERYHGTRGTLGTDAREIQRHSERASPPGEKSHDVVLLPFDASQCLGLSSKCQTVRLRVCPWQLGAFLKLI</sequence>
<feature type="compositionally biased region" description="Basic and acidic residues" evidence="1">
    <location>
        <begin position="128"/>
        <end position="146"/>
    </location>
</feature>
<dbReference type="EMBL" id="JAUEPP010000004">
    <property type="protein sequence ID" value="KAK3344748.1"/>
    <property type="molecule type" value="Genomic_DNA"/>
</dbReference>
<dbReference type="Proteomes" id="UP001278500">
    <property type="component" value="Unassembled WGS sequence"/>
</dbReference>
<reference evidence="2" key="1">
    <citation type="journal article" date="2023" name="Mol. Phylogenet. Evol.">
        <title>Genome-scale phylogeny and comparative genomics of the fungal order Sordariales.</title>
        <authorList>
            <person name="Hensen N."/>
            <person name="Bonometti L."/>
            <person name="Westerberg I."/>
            <person name="Brannstrom I.O."/>
            <person name="Guillou S."/>
            <person name="Cros-Aarteil S."/>
            <person name="Calhoun S."/>
            <person name="Haridas S."/>
            <person name="Kuo A."/>
            <person name="Mondo S."/>
            <person name="Pangilinan J."/>
            <person name="Riley R."/>
            <person name="LaButti K."/>
            <person name="Andreopoulos B."/>
            <person name="Lipzen A."/>
            <person name="Chen C."/>
            <person name="Yan M."/>
            <person name="Daum C."/>
            <person name="Ng V."/>
            <person name="Clum A."/>
            <person name="Steindorff A."/>
            <person name="Ohm R.A."/>
            <person name="Martin F."/>
            <person name="Silar P."/>
            <person name="Natvig D.O."/>
            <person name="Lalanne C."/>
            <person name="Gautier V."/>
            <person name="Ament-Velasquez S.L."/>
            <person name="Kruys A."/>
            <person name="Hutchinson M.I."/>
            <person name="Powell A.J."/>
            <person name="Barry K."/>
            <person name="Miller A.N."/>
            <person name="Grigoriev I.V."/>
            <person name="Debuchy R."/>
            <person name="Gladieux P."/>
            <person name="Hiltunen Thoren M."/>
            <person name="Johannesson H."/>
        </authorList>
    </citation>
    <scope>NUCLEOTIDE SEQUENCE</scope>
    <source>
        <strain evidence="2">CBS 560.94</strain>
    </source>
</reference>
<comment type="caution">
    <text evidence="2">The sequence shown here is derived from an EMBL/GenBank/DDBJ whole genome shotgun (WGS) entry which is preliminary data.</text>
</comment>
<feature type="region of interest" description="Disordered" evidence="1">
    <location>
        <begin position="20"/>
        <end position="47"/>
    </location>
</feature>
<protein>
    <submittedName>
        <fullName evidence="2">Uncharacterized protein</fullName>
    </submittedName>
</protein>
<name>A0AAE0JEY2_9PEZI</name>
<dbReference type="AlphaFoldDB" id="A0AAE0JEY2"/>
<proteinExistence type="predicted"/>
<accession>A0AAE0JEY2</accession>
<feature type="region of interest" description="Disordered" evidence="1">
    <location>
        <begin position="127"/>
        <end position="146"/>
    </location>
</feature>
<evidence type="ECO:0000256" key="1">
    <source>
        <dbReference type="SAM" id="MobiDB-lite"/>
    </source>
</evidence>
<gene>
    <name evidence="2" type="ORF">B0H65DRAFT_508583</name>
</gene>
<evidence type="ECO:0000313" key="2">
    <source>
        <dbReference type="EMBL" id="KAK3344748.1"/>
    </source>
</evidence>
<dbReference type="RefSeq" id="XP_062681361.1">
    <property type="nucleotide sequence ID" value="XM_062828237.1"/>
</dbReference>
<organism evidence="2 3">
    <name type="scientific">Neurospora tetraspora</name>
    <dbReference type="NCBI Taxonomy" id="94610"/>
    <lineage>
        <taxon>Eukaryota</taxon>
        <taxon>Fungi</taxon>
        <taxon>Dikarya</taxon>
        <taxon>Ascomycota</taxon>
        <taxon>Pezizomycotina</taxon>
        <taxon>Sordariomycetes</taxon>
        <taxon>Sordariomycetidae</taxon>
        <taxon>Sordariales</taxon>
        <taxon>Sordariaceae</taxon>
        <taxon>Neurospora</taxon>
    </lineage>
</organism>